<comment type="catalytic activity">
    <reaction evidence="1">
        <text>dTDP-alpha-D-glucose = dTDP-4-dehydro-6-deoxy-alpha-D-glucose + H2O</text>
        <dbReference type="Rhea" id="RHEA:17221"/>
        <dbReference type="ChEBI" id="CHEBI:15377"/>
        <dbReference type="ChEBI" id="CHEBI:57477"/>
        <dbReference type="ChEBI" id="CHEBI:57649"/>
        <dbReference type="EC" id="4.2.1.46"/>
    </reaction>
</comment>
<keyword evidence="10" id="KW-1185">Reference proteome</keyword>
<sequence>MSATGREEPSGPGPPGSYTKRVLVTGGAGFIASHVIVSLVEDYPNYMIINLDKLDYCASLKNLEPISNKRNYKFIQGDICDSHFVRLLFEMEKIDIVLHFAAQTHVDLSFVRSFEFTYVNVYGTHVLVSTAYEARVEKFIYVSTDEVYGGSLDQEFDESSPKQPTNPYASSKAAAECFVQSYWERYKLSSPEAVMFMDHISIQKSCIHGSGLQRRNFLYAADVVEAFLTVLKKGEPGEIYNIGTNFEMSVVQLAKELIQLIKETNSESETERWVDYVNDRPHNDMRYPMKSEKIHSLGWKPKVPWEEGIKKTVEWYRENFHNWKNAEKALEPFPVQPPFI</sequence>
<keyword evidence="6" id="KW-0456">Lyase</keyword>
<evidence type="ECO:0000259" key="8">
    <source>
        <dbReference type="Pfam" id="PF16363"/>
    </source>
</evidence>
<proteinExistence type="inferred from homology"/>
<dbReference type="InterPro" id="IPR016040">
    <property type="entry name" value="NAD(P)-bd_dom"/>
</dbReference>
<evidence type="ECO:0000313" key="9">
    <source>
        <dbReference type="EMBL" id="OBS74553.1"/>
    </source>
</evidence>
<evidence type="ECO:0000256" key="7">
    <source>
        <dbReference type="ARBA" id="ARBA00067702"/>
    </source>
</evidence>
<keyword evidence="5" id="KW-0520">NAD</keyword>
<reference evidence="9 10" key="1">
    <citation type="submission" date="2016-06" db="EMBL/GenBank/DDBJ databases">
        <title>The Draft Genome Sequence and Annotation of the Desert Woodrat Neotoma lepida.</title>
        <authorList>
            <person name="Campbell M."/>
            <person name="Oakeson K.F."/>
            <person name="Yandell M."/>
            <person name="Halpert J.R."/>
            <person name="Dearing D."/>
        </authorList>
    </citation>
    <scope>NUCLEOTIDE SEQUENCE [LARGE SCALE GENOMIC DNA]</scope>
    <source>
        <strain evidence="9">417</strain>
        <tissue evidence="9">Liver</tissue>
    </source>
</reference>
<organism evidence="9 10">
    <name type="scientific">Neotoma lepida</name>
    <name type="common">Desert woodrat</name>
    <dbReference type="NCBI Taxonomy" id="56216"/>
    <lineage>
        <taxon>Eukaryota</taxon>
        <taxon>Metazoa</taxon>
        <taxon>Chordata</taxon>
        <taxon>Craniata</taxon>
        <taxon>Vertebrata</taxon>
        <taxon>Euteleostomi</taxon>
        <taxon>Mammalia</taxon>
        <taxon>Eutheria</taxon>
        <taxon>Euarchontoglires</taxon>
        <taxon>Glires</taxon>
        <taxon>Rodentia</taxon>
        <taxon>Myomorpha</taxon>
        <taxon>Muroidea</taxon>
        <taxon>Cricetidae</taxon>
        <taxon>Neotominae</taxon>
        <taxon>Neotoma</taxon>
    </lineage>
</organism>
<comment type="similarity">
    <text evidence="3">Belongs to the NAD(P)-dependent epimerase/dehydratase family. dTDP-glucose dehydratase subfamily.</text>
</comment>
<dbReference type="CDD" id="cd05246">
    <property type="entry name" value="dTDP_GD_SDR_e"/>
    <property type="match status" value="1"/>
</dbReference>
<dbReference type="FunFam" id="3.40.50.720:FF:000304">
    <property type="entry name" value="UDP-glucose 4,6-dehydratase"/>
    <property type="match status" value="1"/>
</dbReference>
<feature type="domain" description="NAD(P)-binding" evidence="8">
    <location>
        <begin position="203"/>
        <end position="312"/>
    </location>
</feature>
<dbReference type="EMBL" id="LZPO01044413">
    <property type="protein sequence ID" value="OBS74553.1"/>
    <property type="molecule type" value="Genomic_DNA"/>
</dbReference>
<evidence type="ECO:0000256" key="3">
    <source>
        <dbReference type="ARBA" id="ARBA00008178"/>
    </source>
</evidence>
<evidence type="ECO:0000256" key="6">
    <source>
        <dbReference type="ARBA" id="ARBA00023239"/>
    </source>
</evidence>
<evidence type="ECO:0000313" key="10">
    <source>
        <dbReference type="Proteomes" id="UP000092124"/>
    </source>
</evidence>
<evidence type="ECO:0000256" key="1">
    <source>
        <dbReference type="ARBA" id="ARBA00001539"/>
    </source>
</evidence>
<dbReference type="InterPro" id="IPR036291">
    <property type="entry name" value="NAD(P)-bd_dom_sf"/>
</dbReference>
<protein>
    <recommendedName>
        <fullName evidence="7">dTDP-D-glucose 4,6-dehydratase</fullName>
        <ecNumber evidence="4">4.2.1.46</ecNumber>
    </recommendedName>
</protein>
<dbReference type="Pfam" id="PF16363">
    <property type="entry name" value="GDP_Man_Dehyd"/>
    <property type="match status" value="2"/>
</dbReference>
<evidence type="ECO:0000256" key="5">
    <source>
        <dbReference type="ARBA" id="ARBA00023027"/>
    </source>
</evidence>
<accession>A0A1A6H7H3</accession>
<dbReference type="SUPFAM" id="SSF51735">
    <property type="entry name" value="NAD(P)-binding Rossmann-fold domains"/>
    <property type="match status" value="1"/>
</dbReference>
<gene>
    <name evidence="9" type="ORF">A6R68_14913</name>
</gene>
<evidence type="ECO:0000256" key="2">
    <source>
        <dbReference type="ARBA" id="ARBA00001911"/>
    </source>
</evidence>
<comment type="caution">
    <text evidence="9">The sequence shown here is derived from an EMBL/GenBank/DDBJ whole genome shotgun (WGS) entry which is preliminary data.</text>
</comment>
<name>A0A1A6H7H3_NEOLE</name>
<dbReference type="AlphaFoldDB" id="A0A1A6H7H3"/>
<dbReference type="EC" id="4.2.1.46" evidence="4"/>
<dbReference type="Gene3D" id="3.90.25.10">
    <property type="entry name" value="UDP-galactose 4-epimerase, domain 1"/>
    <property type="match status" value="1"/>
</dbReference>
<dbReference type="OrthoDB" id="16464at2759"/>
<dbReference type="GO" id="GO:0009225">
    <property type="term" value="P:nucleotide-sugar metabolic process"/>
    <property type="evidence" value="ECO:0007669"/>
    <property type="project" value="InterPro"/>
</dbReference>
<dbReference type="GO" id="GO:0008460">
    <property type="term" value="F:dTDP-glucose 4,6-dehydratase activity"/>
    <property type="evidence" value="ECO:0007669"/>
    <property type="project" value="UniProtKB-EC"/>
</dbReference>
<dbReference type="STRING" id="56216.A0A1A6H7H3"/>
<dbReference type="PANTHER" id="PTHR43000">
    <property type="entry name" value="DTDP-D-GLUCOSE 4,6-DEHYDRATASE-RELATED"/>
    <property type="match status" value="1"/>
</dbReference>
<dbReference type="Gene3D" id="3.40.50.720">
    <property type="entry name" value="NAD(P)-binding Rossmann-like Domain"/>
    <property type="match status" value="1"/>
</dbReference>
<comment type="cofactor">
    <cofactor evidence="2">
        <name>NAD(+)</name>
        <dbReference type="ChEBI" id="CHEBI:57540"/>
    </cofactor>
</comment>
<evidence type="ECO:0000256" key="4">
    <source>
        <dbReference type="ARBA" id="ARBA00011990"/>
    </source>
</evidence>
<dbReference type="Proteomes" id="UP000092124">
    <property type="component" value="Unassembled WGS sequence"/>
</dbReference>
<dbReference type="InterPro" id="IPR005888">
    <property type="entry name" value="dTDP_Gluc_deHydtase"/>
</dbReference>
<feature type="domain" description="NAD(P)-binding" evidence="8">
    <location>
        <begin position="23"/>
        <end position="193"/>
    </location>
</feature>